<organism evidence="2 3">
    <name type="scientific">Candidatus Iainarchaeum sp</name>
    <dbReference type="NCBI Taxonomy" id="3101447"/>
    <lineage>
        <taxon>Archaea</taxon>
        <taxon>Candidatus Iainarchaeota</taxon>
        <taxon>Candidatus Iainarchaeia</taxon>
        <taxon>Candidatus Iainarchaeales</taxon>
        <taxon>Candidatus Iainarchaeaceae</taxon>
        <taxon>Candidatus Iainarchaeum</taxon>
    </lineage>
</organism>
<dbReference type="Gene3D" id="1.10.150.240">
    <property type="entry name" value="Putative phosphatase, domain 2"/>
    <property type="match status" value="1"/>
</dbReference>
<dbReference type="PANTHER" id="PTHR18901">
    <property type="entry name" value="2-DEOXYGLUCOSE-6-PHOSPHATE PHOSPHATASE 2"/>
    <property type="match status" value="1"/>
</dbReference>
<dbReference type="InterPro" id="IPR006439">
    <property type="entry name" value="HAD-SF_hydro_IA"/>
</dbReference>
<dbReference type="EMBL" id="JACQPB010000053">
    <property type="protein sequence ID" value="MBI4210935.1"/>
    <property type="molecule type" value="Genomic_DNA"/>
</dbReference>
<dbReference type="InterPro" id="IPR036412">
    <property type="entry name" value="HAD-like_sf"/>
</dbReference>
<sequence>MLEAVIFDFDGILVDTPEYYFKHMKSYLRAIHPAITDDDIAPLIGHTFDAKVNALNQKFGLRIERAHFAKAMNEKVRAEMLGSLVPNPDLLRLLGELDEAGLPLGIASSNSRHNILAFLERLGIAGRFSSILSYSDASVPKPSPEIYINAAESLGVACAHCAALEDTLAGFESAKGAGMKCIAMPNRFAAGHAFEGADIVVKDFKELSFERIRGLWL</sequence>
<evidence type="ECO:0000256" key="1">
    <source>
        <dbReference type="ARBA" id="ARBA00007958"/>
    </source>
</evidence>
<dbReference type="InterPro" id="IPR023198">
    <property type="entry name" value="PGP-like_dom2"/>
</dbReference>
<dbReference type="SUPFAM" id="SSF56784">
    <property type="entry name" value="HAD-like"/>
    <property type="match status" value="1"/>
</dbReference>
<dbReference type="Pfam" id="PF13419">
    <property type="entry name" value="HAD_2"/>
    <property type="match status" value="1"/>
</dbReference>
<evidence type="ECO:0000313" key="3">
    <source>
        <dbReference type="Proteomes" id="UP000732298"/>
    </source>
</evidence>
<dbReference type="PANTHER" id="PTHR18901:SF38">
    <property type="entry name" value="PSEUDOURIDINE-5'-PHOSPHATASE"/>
    <property type="match status" value="1"/>
</dbReference>
<dbReference type="InterPro" id="IPR041492">
    <property type="entry name" value="HAD_2"/>
</dbReference>
<reference evidence="2" key="1">
    <citation type="submission" date="2020-07" db="EMBL/GenBank/DDBJ databases">
        <title>Huge and variable diversity of episymbiotic CPR bacteria and DPANN archaea in groundwater ecosystems.</title>
        <authorList>
            <person name="He C.Y."/>
            <person name="Keren R."/>
            <person name="Whittaker M."/>
            <person name="Farag I.F."/>
            <person name="Doudna J."/>
            <person name="Cate J.H.D."/>
            <person name="Banfield J.F."/>
        </authorList>
    </citation>
    <scope>NUCLEOTIDE SEQUENCE</scope>
    <source>
        <strain evidence="2">NC_groundwater_1296_Ag_S-0.2um_52_80</strain>
    </source>
</reference>
<evidence type="ECO:0000313" key="2">
    <source>
        <dbReference type="EMBL" id="MBI4210935.1"/>
    </source>
</evidence>
<dbReference type="NCBIfam" id="TIGR01549">
    <property type="entry name" value="HAD-SF-IA-v1"/>
    <property type="match status" value="1"/>
</dbReference>
<dbReference type="NCBIfam" id="TIGR01509">
    <property type="entry name" value="HAD-SF-IA-v3"/>
    <property type="match status" value="1"/>
</dbReference>
<dbReference type="AlphaFoldDB" id="A0A8T3YLL4"/>
<dbReference type="SFLD" id="SFLDS00003">
    <property type="entry name" value="Haloacid_Dehalogenase"/>
    <property type="match status" value="1"/>
</dbReference>
<accession>A0A8T3YLL4</accession>
<name>A0A8T3YLL4_9ARCH</name>
<protein>
    <submittedName>
        <fullName evidence="2">HAD family phosphatase</fullName>
    </submittedName>
</protein>
<dbReference type="InterPro" id="IPR023214">
    <property type="entry name" value="HAD_sf"/>
</dbReference>
<proteinExistence type="inferred from homology"/>
<dbReference type="SFLD" id="SFLDG01129">
    <property type="entry name" value="C1.5:_HAD__Beta-PGM__Phosphata"/>
    <property type="match status" value="1"/>
</dbReference>
<dbReference type="Gene3D" id="3.40.50.1000">
    <property type="entry name" value="HAD superfamily/HAD-like"/>
    <property type="match status" value="1"/>
</dbReference>
<gene>
    <name evidence="2" type="ORF">HY544_05545</name>
</gene>
<dbReference type="Proteomes" id="UP000732298">
    <property type="component" value="Unassembled WGS sequence"/>
</dbReference>
<comment type="similarity">
    <text evidence="1">Belongs to the HAD-like hydrolase superfamily.</text>
</comment>
<comment type="caution">
    <text evidence="2">The sequence shown here is derived from an EMBL/GenBank/DDBJ whole genome shotgun (WGS) entry which is preliminary data.</text>
</comment>